<comment type="caution">
    <text evidence="9">The sequence shown here is derived from an EMBL/GenBank/DDBJ whole genome shotgun (WGS) entry which is preliminary data.</text>
</comment>
<dbReference type="Proteomes" id="UP000679725">
    <property type="component" value="Unassembled WGS sequence"/>
</dbReference>
<feature type="domain" description="SusD-like N-terminal" evidence="8">
    <location>
        <begin position="87"/>
        <end position="242"/>
    </location>
</feature>
<accession>A0ABM8UK08</accession>
<dbReference type="RefSeq" id="WP_215231904.1">
    <property type="nucleotide sequence ID" value="NZ_CAJRAU010000001.1"/>
</dbReference>
<evidence type="ECO:0000256" key="5">
    <source>
        <dbReference type="ARBA" id="ARBA00023237"/>
    </source>
</evidence>
<dbReference type="PROSITE" id="PS51257">
    <property type="entry name" value="PROKAR_LIPOPROTEIN"/>
    <property type="match status" value="1"/>
</dbReference>
<name>A0ABM8UK08_9BACT</name>
<sequence>MKRIKNITTLAVAALMVSMGSVMTSCQENFLDVVPTDRVSDASILSDSVLFESYILNRYMGTRLTDKEAEGTNPGFGRGFEYAMWSSLTDESIYNNDDNTWLIQRGQIAPENTGIAGTFWGRSYRSIREINYALANVDKVPMSEGKKSQLRGEMQFIRAFRYHDLIRNYGKVVLLGDKVYEISDDLTADELFQRSDIKTAIDYAVAQLDEAAALLPASNDNNWKLGRATKGAAMALKARLLLYGASPLYNAATWQQAAAASKAVMDLNKYTLYTGGYRNLFLTNDNPEIIFSRIYAQGARHVTLEIANGPNSYNAWGGNVPVQNLVDDYEMMDGTKITETGTSYDPTQPYKNRDPRFYETILYNGAPYRGSTIETFTPGGKDSKDGPSNWNTSKTGYYLKKFMNDALPIDNPWDIAGTQTWIYFRYAEILLSYAEAQNEAVGPDASVYAAVNAVRQRTGVAMPALKTGLTQAQMREKIRNERRIELAFEEHRYYDVRRWKIADRTENVPAYGIEIGKAGNAFTYTKKEALTGKSFAEKQYWLPIPRAEIQASNNKLEQNPGY</sequence>
<evidence type="ECO:0000313" key="10">
    <source>
        <dbReference type="Proteomes" id="UP000679725"/>
    </source>
</evidence>
<dbReference type="SUPFAM" id="SSF48452">
    <property type="entry name" value="TPR-like"/>
    <property type="match status" value="1"/>
</dbReference>
<dbReference type="Gene3D" id="1.25.40.390">
    <property type="match status" value="1"/>
</dbReference>
<evidence type="ECO:0000256" key="6">
    <source>
        <dbReference type="SAM" id="SignalP"/>
    </source>
</evidence>
<feature type="signal peptide" evidence="6">
    <location>
        <begin position="1"/>
        <end position="24"/>
    </location>
</feature>
<comment type="subcellular location">
    <subcellularLocation>
        <location evidence="1">Cell outer membrane</location>
    </subcellularLocation>
</comment>
<keyword evidence="10" id="KW-1185">Reference proteome</keyword>
<evidence type="ECO:0000256" key="4">
    <source>
        <dbReference type="ARBA" id="ARBA00023136"/>
    </source>
</evidence>
<evidence type="ECO:0000256" key="3">
    <source>
        <dbReference type="ARBA" id="ARBA00022729"/>
    </source>
</evidence>
<keyword evidence="3 6" id="KW-0732">Signal</keyword>
<proteinExistence type="inferred from homology"/>
<evidence type="ECO:0000259" key="8">
    <source>
        <dbReference type="Pfam" id="PF14322"/>
    </source>
</evidence>
<reference evidence="9 10" key="1">
    <citation type="submission" date="2021-04" db="EMBL/GenBank/DDBJ databases">
        <authorList>
            <person name="Rodrigo-Torres L."/>
            <person name="Arahal R. D."/>
            <person name="Lucena T."/>
        </authorList>
    </citation>
    <scope>NUCLEOTIDE SEQUENCE [LARGE SCALE GENOMIC DNA]</scope>
    <source>
        <strain evidence="9 10">CECT 9623</strain>
    </source>
</reference>
<dbReference type="InterPro" id="IPR011990">
    <property type="entry name" value="TPR-like_helical_dom_sf"/>
</dbReference>
<comment type="similarity">
    <text evidence="2">Belongs to the SusD family.</text>
</comment>
<evidence type="ECO:0000259" key="7">
    <source>
        <dbReference type="Pfam" id="PF07980"/>
    </source>
</evidence>
<evidence type="ECO:0000256" key="2">
    <source>
        <dbReference type="ARBA" id="ARBA00006275"/>
    </source>
</evidence>
<evidence type="ECO:0000256" key="1">
    <source>
        <dbReference type="ARBA" id="ARBA00004442"/>
    </source>
</evidence>
<gene>
    <name evidence="9" type="ORF">DYBT9623_00482</name>
</gene>
<feature type="chain" id="PRO_5046373358" evidence="6">
    <location>
        <begin position="25"/>
        <end position="562"/>
    </location>
</feature>
<dbReference type="InterPro" id="IPR012944">
    <property type="entry name" value="SusD_RagB_dom"/>
</dbReference>
<dbReference type="Pfam" id="PF07980">
    <property type="entry name" value="SusD_RagB"/>
    <property type="match status" value="1"/>
</dbReference>
<keyword evidence="5" id="KW-0998">Cell outer membrane</keyword>
<feature type="domain" description="RagB/SusD" evidence="7">
    <location>
        <begin position="298"/>
        <end position="562"/>
    </location>
</feature>
<dbReference type="Pfam" id="PF14322">
    <property type="entry name" value="SusD-like_3"/>
    <property type="match status" value="1"/>
</dbReference>
<protein>
    <submittedName>
        <fullName evidence="9">SusD-like protein P2</fullName>
    </submittedName>
</protein>
<dbReference type="EMBL" id="CAJRAU010000001">
    <property type="protein sequence ID" value="CAG5067759.1"/>
    <property type="molecule type" value="Genomic_DNA"/>
</dbReference>
<organism evidence="9 10">
    <name type="scientific">Dyadobacter linearis</name>
    <dbReference type="NCBI Taxonomy" id="2823330"/>
    <lineage>
        <taxon>Bacteria</taxon>
        <taxon>Pseudomonadati</taxon>
        <taxon>Bacteroidota</taxon>
        <taxon>Cytophagia</taxon>
        <taxon>Cytophagales</taxon>
        <taxon>Spirosomataceae</taxon>
        <taxon>Dyadobacter</taxon>
    </lineage>
</organism>
<keyword evidence="4" id="KW-0472">Membrane</keyword>
<evidence type="ECO:0000313" key="9">
    <source>
        <dbReference type="EMBL" id="CAG5067759.1"/>
    </source>
</evidence>
<dbReference type="InterPro" id="IPR033985">
    <property type="entry name" value="SusD-like_N"/>
</dbReference>